<feature type="transmembrane region" description="Helical" evidence="5">
    <location>
        <begin position="485"/>
        <end position="502"/>
    </location>
</feature>
<evidence type="ECO:0000256" key="5">
    <source>
        <dbReference type="SAM" id="Phobius"/>
    </source>
</evidence>
<dbReference type="GO" id="GO:0016020">
    <property type="term" value="C:membrane"/>
    <property type="evidence" value="ECO:0007669"/>
    <property type="project" value="UniProtKB-SubCell"/>
</dbReference>
<evidence type="ECO:0000313" key="8">
    <source>
        <dbReference type="Proteomes" id="UP000823850"/>
    </source>
</evidence>
<dbReference type="AlphaFoldDB" id="A0A9D2U5G1"/>
<evidence type="ECO:0000256" key="1">
    <source>
        <dbReference type="ARBA" id="ARBA00004141"/>
    </source>
</evidence>
<comment type="subcellular location">
    <subcellularLocation>
        <location evidence="1">Membrane</location>
        <topology evidence="1">Multi-pass membrane protein</topology>
    </subcellularLocation>
</comment>
<feature type="domain" description="Integral membrane bound transporter" evidence="6">
    <location>
        <begin position="378"/>
        <end position="497"/>
    </location>
</feature>
<evidence type="ECO:0000313" key="7">
    <source>
        <dbReference type="EMBL" id="HJD40472.1"/>
    </source>
</evidence>
<feature type="transmembrane region" description="Helical" evidence="5">
    <location>
        <begin position="69"/>
        <end position="87"/>
    </location>
</feature>
<evidence type="ECO:0000256" key="3">
    <source>
        <dbReference type="ARBA" id="ARBA00022989"/>
    </source>
</evidence>
<comment type="caution">
    <text evidence="7">The sequence shown here is derived from an EMBL/GenBank/DDBJ whole genome shotgun (WGS) entry which is preliminary data.</text>
</comment>
<dbReference type="Pfam" id="PF13515">
    <property type="entry name" value="FUSC_2"/>
    <property type="match status" value="1"/>
</dbReference>
<accession>A0A9D2U5G1</accession>
<dbReference type="InterPro" id="IPR049453">
    <property type="entry name" value="Memb_transporter_dom"/>
</dbReference>
<sequence>MIIVGLEKKIEKQLLLIWRKFSAAFPVICFFLCLFFGVVNIFGSQYVMIVSLVTVLFQVNHKKRNTLKSLLGVSALQLMLCFLAYIATLNFPLSMLLNLTVPFALIFLKASQFNQMGYFSGLMTFTFLQLMPVDFSGFLVQMAAMLSGLSIFIILVLLFQVRFPKIPGYQTQQKGLLLIGRWLKNQVEKANTLIRDPERKEAGEKLEEQLHSLEQKLYIEANQKREKKEIATREGKICYMFALMFQRALYFIKTKNGKLELDSEMLKKYVWRTGDFLETAGNSRFWEKETREILLISGRKLLSQIKGKEGELYISLQNLIRPLLIIFREFEDREEELQQWSPPESQKLSEKLKNVFRLDSFETRFALRMSVVLLVSFAYTMLSQADHGYWLPMNAFLLLRPMYEDSKYRMKTRFIGTAAGCVAISLLLPFFHGTSGHFFLAAVMVVGMYTATPGTRIHGAFVTCFALSMSTLAMKETLAIELRMLYVAAAVLLVLVVNKFFFPTSMGQQFCYNFQMIFHMQHMYLRILERSLTGRLDHGVICDAQIQYHMLHEQVLEYLGKISLEESGYYRQVLDITWKMMAEMEQILFLVNIDRRGVLQEGIMENYISYTDYVLNQIQQLLHIRQEKHVKKIKEMHYQRWVDNDSELSYLMTRYAKNLSSLYRMVSRHRAGRKVH</sequence>
<evidence type="ECO:0000259" key="6">
    <source>
        <dbReference type="Pfam" id="PF13515"/>
    </source>
</evidence>
<keyword evidence="2 5" id="KW-0812">Transmembrane</keyword>
<feature type="transmembrane region" description="Helical" evidence="5">
    <location>
        <begin position="365"/>
        <end position="382"/>
    </location>
</feature>
<evidence type="ECO:0000256" key="2">
    <source>
        <dbReference type="ARBA" id="ARBA00022692"/>
    </source>
</evidence>
<feature type="transmembrane region" description="Helical" evidence="5">
    <location>
        <begin position="415"/>
        <end position="445"/>
    </location>
</feature>
<gene>
    <name evidence="7" type="ORF">H9913_10640</name>
</gene>
<keyword evidence="3 5" id="KW-1133">Transmembrane helix</keyword>
<feature type="transmembrane region" description="Helical" evidence="5">
    <location>
        <begin position="139"/>
        <end position="159"/>
    </location>
</feature>
<protein>
    <submittedName>
        <fullName evidence="7">FUSC family protein</fullName>
    </submittedName>
</protein>
<dbReference type="EMBL" id="DWUX01000189">
    <property type="protein sequence ID" value="HJD40472.1"/>
    <property type="molecule type" value="Genomic_DNA"/>
</dbReference>
<keyword evidence="4 5" id="KW-0472">Membrane</keyword>
<reference evidence="7" key="2">
    <citation type="submission" date="2021-04" db="EMBL/GenBank/DDBJ databases">
        <authorList>
            <person name="Gilroy R."/>
        </authorList>
    </citation>
    <scope>NUCLEOTIDE SEQUENCE</scope>
    <source>
        <strain evidence="7">ChiW19-6364</strain>
    </source>
</reference>
<dbReference type="Proteomes" id="UP000823850">
    <property type="component" value="Unassembled WGS sequence"/>
</dbReference>
<feature type="transmembrane region" description="Helical" evidence="5">
    <location>
        <begin position="24"/>
        <end position="57"/>
    </location>
</feature>
<name>A0A9D2U5G1_9FIRM</name>
<reference evidence="7" key="1">
    <citation type="journal article" date="2021" name="PeerJ">
        <title>Extensive microbial diversity within the chicken gut microbiome revealed by metagenomics and culture.</title>
        <authorList>
            <person name="Gilroy R."/>
            <person name="Ravi A."/>
            <person name="Getino M."/>
            <person name="Pursley I."/>
            <person name="Horton D.L."/>
            <person name="Alikhan N.F."/>
            <person name="Baker D."/>
            <person name="Gharbi K."/>
            <person name="Hall N."/>
            <person name="Watson M."/>
            <person name="Adriaenssens E.M."/>
            <person name="Foster-Nyarko E."/>
            <person name="Jarju S."/>
            <person name="Secka A."/>
            <person name="Antonio M."/>
            <person name="Oren A."/>
            <person name="Chaudhuri R.R."/>
            <person name="La Ragione R."/>
            <person name="Hildebrand F."/>
            <person name="Pallen M.J."/>
        </authorList>
    </citation>
    <scope>NUCLEOTIDE SEQUENCE</scope>
    <source>
        <strain evidence="7">ChiW19-6364</strain>
    </source>
</reference>
<organism evidence="7 8">
    <name type="scientific">Candidatus Blautia stercoripullorum</name>
    <dbReference type="NCBI Taxonomy" id="2838502"/>
    <lineage>
        <taxon>Bacteria</taxon>
        <taxon>Bacillati</taxon>
        <taxon>Bacillota</taxon>
        <taxon>Clostridia</taxon>
        <taxon>Lachnospirales</taxon>
        <taxon>Lachnospiraceae</taxon>
        <taxon>Blautia</taxon>
    </lineage>
</organism>
<evidence type="ECO:0000256" key="4">
    <source>
        <dbReference type="ARBA" id="ARBA00023136"/>
    </source>
</evidence>
<proteinExistence type="predicted"/>